<dbReference type="InterPro" id="IPR017850">
    <property type="entry name" value="Alkaline_phosphatase_core_sf"/>
</dbReference>
<feature type="transmembrane region" description="Helical" evidence="11">
    <location>
        <begin position="654"/>
        <end position="671"/>
    </location>
</feature>
<evidence type="ECO:0000256" key="5">
    <source>
        <dbReference type="ARBA" id="ARBA00022679"/>
    </source>
</evidence>
<gene>
    <name evidence="13" type="ORF">PYX00_000822</name>
</gene>
<evidence type="ECO:0000256" key="3">
    <source>
        <dbReference type="ARBA" id="ARBA00005315"/>
    </source>
</evidence>
<evidence type="ECO:0000256" key="4">
    <source>
        <dbReference type="ARBA" id="ARBA00022502"/>
    </source>
</evidence>
<feature type="transmembrane region" description="Helical" evidence="11">
    <location>
        <begin position="729"/>
        <end position="752"/>
    </location>
</feature>
<keyword evidence="8 11" id="KW-1133">Transmembrane helix</keyword>
<proteinExistence type="inferred from homology"/>
<dbReference type="CDD" id="cd16024">
    <property type="entry name" value="GPI_EPT_2"/>
    <property type="match status" value="1"/>
</dbReference>
<comment type="pathway">
    <text evidence="2">Glycolipid biosynthesis; glycosylphosphatidylinositol-anchor biosynthesis.</text>
</comment>
<comment type="subcellular location">
    <subcellularLocation>
        <location evidence="1">Endoplasmic reticulum membrane</location>
        <topology evidence="1">Multi-pass membrane protein</topology>
    </subcellularLocation>
</comment>
<dbReference type="Pfam" id="PF01663">
    <property type="entry name" value="Phosphodiest"/>
    <property type="match status" value="1"/>
</dbReference>
<accession>A0AAW2IBT4</accession>
<feature type="transmembrane region" description="Helical" evidence="11">
    <location>
        <begin position="758"/>
        <end position="776"/>
    </location>
</feature>
<reference evidence="13" key="1">
    <citation type="journal article" date="2024" name="Gigascience">
        <title>Chromosome-level genome of the poultry shaft louse Menopon gallinae provides insight into the host-switching and adaptive evolution of parasitic lice.</title>
        <authorList>
            <person name="Xu Y."/>
            <person name="Ma L."/>
            <person name="Liu S."/>
            <person name="Liang Y."/>
            <person name="Liu Q."/>
            <person name="He Z."/>
            <person name="Tian L."/>
            <person name="Duan Y."/>
            <person name="Cai W."/>
            <person name="Li H."/>
            <person name="Song F."/>
        </authorList>
    </citation>
    <scope>NUCLEOTIDE SEQUENCE</scope>
    <source>
        <strain evidence="13">Cailab_2023a</strain>
    </source>
</reference>
<feature type="transmembrane region" description="Helical" evidence="11">
    <location>
        <begin position="435"/>
        <end position="454"/>
    </location>
</feature>
<evidence type="ECO:0000313" key="13">
    <source>
        <dbReference type="EMBL" id="KAL0279217.1"/>
    </source>
</evidence>
<evidence type="ECO:0000256" key="11">
    <source>
        <dbReference type="SAM" id="Phobius"/>
    </source>
</evidence>
<name>A0AAW2IBT4_9NEOP</name>
<evidence type="ECO:0000256" key="7">
    <source>
        <dbReference type="ARBA" id="ARBA00022824"/>
    </source>
</evidence>
<keyword evidence="10" id="KW-0325">Glycoprotein</keyword>
<keyword evidence="5" id="KW-0808">Transferase</keyword>
<feature type="transmembrane region" description="Helical" evidence="11">
    <location>
        <begin position="12"/>
        <end position="29"/>
    </location>
</feature>
<feature type="domain" description="GPI ethanolamine phosphate transferase 2 C-terminal" evidence="12">
    <location>
        <begin position="397"/>
        <end position="555"/>
    </location>
</feature>
<dbReference type="AlphaFoldDB" id="A0AAW2IBT4"/>
<evidence type="ECO:0000256" key="10">
    <source>
        <dbReference type="ARBA" id="ARBA00023180"/>
    </source>
</evidence>
<dbReference type="SUPFAM" id="SSF53649">
    <property type="entry name" value="Alkaline phosphatase-like"/>
    <property type="match status" value="1"/>
</dbReference>
<dbReference type="GO" id="GO:0005789">
    <property type="term" value="C:endoplasmic reticulum membrane"/>
    <property type="evidence" value="ECO:0007669"/>
    <property type="project" value="UniProtKB-SubCell"/>
</dbReference>
<dbReference type="PANTHER" id="PTHR23072:SF0">
    <property type="entry name" value="GPI ETHANOLAMINE PHOSPHATE TRANSFERASE 2"/>
    <property type="match status" value="1"/>
</dbReference>
<dbReference type="InterPro" id="IPR045687">
    <property type="entry name" value="PIGG/GPI7_C"/>
</dbReference>
<evidence type="ECO:0000259" key="12">
    <source>
        <dbReference type="Pfam" id="PF19316"/>
    </source>
</evidence>
<feature type="transmembrane region" description="Helical" evidence="11">
    <location>
        <begin position="695"/>
        <end position="717"/>
    </location>
</feature>
<evidence type="ECO:0000256" key="8">
    <source>
        <dbReference type="ARBA" id="ARBA00022989"/>
    </source>
</evidence>
<dbReference type="PANTHER" id="PTHR23072">
    <property type="entry name" value="PHOSPHATIDYLINOSITOL GLYCAN-RELATED"/>
    <property type="match status" value="1"/>
</dbReference>
<keyword evidence="7" id="KW-0256">Endoplasmic reticulum</keyword>
<evidence type="ECO:0000256" key="2">
    <source>
        <dbReference type="ARBA" id="ARBA00004687"/>
    </source>
</evidence>
<dbReference type="GO" id="GO:0006506">
    <property type="term" value="P:GPI anchor biosynthetic process"/>
    <property type="evidence" value="ECO:0007669"/>
    <property type="project" value="UniProtKB-KW"/>
</dbReference>
<dbReference type="Gene3D" id="3.40.720.10">
    <property type="entry name" value="Alkaline Phosphatase, subunit A"/>
    <property type="match status" value="1"/>
</dbReference>
<evidence type="ECO:0000256" key="1">
    <source>
        <dbReference type="ARBA" id="ARBA00004477"/>
    </source>
</evidence>
<organism evidence="13">
    <name type="scientific">Menopon gallinae</name>
    <name type="common">poultry shaft louse</name>
    <dbReference type="NCBI Taxonomy" id="328185"/>
    <lineage>
        <taxon>Eukaryota</taxon>
        <taxon>Metazoa</taxon>
        <taxon>Ecdysozoa</taxon>
        <taxon>Arthropoda</taxon>
        <taxon>Hexapoda</taxon>
        <taxon>Insecta</taxon>
        <taxon>Pterygota</taxon>
        <taxon>Neoptera</taxon>
        <taxon>Paraneoptera</taxon>
        <taxon>Psocodea</taxon>
        <taxon>Troctomorpha</taxon>
        <taxon>Phthiraptera</taxon>
        <taxon>Amblycera</taxon>
        <taxon>Menoponidae</taxon>
        <taxon>Menopon</taxon>
    </lineage>
</organism>
<feature type="transmembrane region" description="Helical" evidence="11">
    <location>
        <begin position="615"/>
        <end position="634"/>
    </location>
</feature>
<dbReference type="InterPro" id="IPR002591">
    <property type="entry name" value="Phosphodiest/P_Trfase"/>
</dbReference>
<dbReference type="InterPro" id="IPR039527">
    <property type="entry name" value="PIGG/GPI7"/>
</dbReference>
<feature type="transmembrane region" description="Helical" evidence="11">
    <location>
        <begin position="555"/>
        <end position="571"/>
    </location>
</feature>
<keyword evidence="9 11" id="KW-0472">Membrane</keyword>
<feature type="transmembrane region" description="Helical" evidence="11">
    <location>
        <begin position="531"/>
        <end position="549"/>
    </location>
</feature>
<dbReference type="Pfam" id="PF19316">
    <property type="entry name" value="PIGO_PIGG"/>
    <property type="match status" value="1"/>
</dbReference>
<comment type="similarity">
    <text evidence="3">Belongs to the PIGG/PIGN/PIGO family. PIGG subfamily.</text>
</comment>
<evidence type="ECO:0000256" key="9">
    <source>
        <dbReference type="ARBA" id="ARBA00023136"/>
    </source>
</evidence>
<feature type="transmembrane region" description="Helical" evidence="11">
    <location>
        <begin position="404"/>
        <end position="423"/>
    </location>
</feature>
<dbReference type="GO" id="GO:0051267">
    <property type="term" value="F:CP2 mannose-ethanolamine phosphotransferase activity"/>
    <property type="evidence" value="ECO:0007669"/>
    <property type="project" value="TreeGrafter"/>
</dbReference>
<dbReference type="InterPro" id="IPR037674">
    <property type="entry name" value="PIG-G_N"/>
</dbReference>
<evidence type="ECO:0000256" key="6">
    <source>
        <dbReference type="ARBA" id="ARBA00022692"/>
    </source>
</evidence>
<keyword evidence="6 11" id="KW-0812">Transmembrane</keyword>
<protein>
    <recommendedName>
        <fullName evidence="12">GPI ethanolamine phosphate transferase 2 C-terminal domain-containing protein</fullName>
    </recommendedName>
</protein>
<keyword evidence="4" id="KW-0337">GPI-anchor biosynthesis</keyword>
<comment type="caution">
    <text evidence="13">The sequence shown here is derived from an EMBL/GenBank/DDBJ whole genome shotgun (WGS) entry which is preliminary data.</text>
</comment>
<dbReference type="EMBL" id="JARGDH010000001">
    <property type="protein sequence ID" value="KAL0279217.1"/>
    <property type="molecule type" value="Genomic_DNA"/>
</dbReference>
<sequence length="789" mass="90329">MRTPDSDVKPTFLYCLSVIALFIYLYGFFPIENSFQKNEADLFDRNDNTQHSAHHKLFDKMVLMVIDALRYDFVFPNTSKRFMPFTTTSILNNESCLIKLKAQAPTVTMPRLKAMTSGIVPTYLDVISNFMGTEEFKPDSFIQQAKLNNFRIVFYGDDTWMKLFPKSFVRSEGTNSFFASDYTEVDDNVTRHLDEEFRKKDWDFLIMHYLGLDHIGHMEGPRSVLVGPKLKEMDDIIFKIHQYLKKMEEDGLKSLFIITSDHGMKDSGGHGGVTYPEIILPLVSLGRACNYIPGWPKEYIAEQTDLAPTISTAFGLPSPVQSIGKIIPALLHGMDLKLVLDALEMNEKRLKLKAGILESDMPGVECGTSSELSCLQEKGRQYYLHMSELSDDLRSTSGFNLPCLTLSILLMWMILIVLSFHLLKTLPRPRTVTQYLLLIGTGLYGVSFASTSMIEEEHQTWYFLWSTFCTLSIFESLDRRKFGVSQGFKTALPWVALMFTHRILRKLNQTGDKWAMLPDIKGYLNSSENSFLLTLVFLLGLLALFYCTFSNGCTRYQLIIFSSALIVNLYYRLSISSIHFEFLQFPKSRGKLACNIFWVLTIIFTVQCLKRREFYLAWSLAASILLKPHNVILLSVQVITSRQINKIFYKTEDILYNSIAHFWMGYVFYFYQGNGNSLANVDVSPGFVGLEEFNLLYSGIMVAAHTNSGHILAFLLSPKSNLVNSVLRLFPLATYVTFLIFQLNHLFIWSVFSPKLLYETNFSIIFLILLSVNYLISIPVKSKFHEKPC</sequence>